<feature type="compositionally biased region" description="Low complexity" evidence="1">
    <location>
        <begin position="1"/>
        <end position="16"/>
    </location>
</feature>
<comment type="caution">
    <text evidence="2">The sequence shown here is derived from an EMBL/GenBank/DDBJ whole genome shotgun (WGS) entry which is preliminary data.</text>
</comment>
<name>A0A9P8N1Y7_9HYPO</name>
<keyword evidence="3" id="KW-1185">Reference proteome</keyword>
<dbReference type="OrthoDB" id="5089392at2759"/>
<dbReference type="AlphaFoldDB" id="A0A9P8N1Y7"/>
<feature type="region of interest" description="Disordered" evidence="1">
    <location>
        <begin position="1"/>
        <end position="70"/>
    </location>
</feature>
<proteinExistence type="predicted"/>
<feature type="compositionally biased region" description="Low complexity" evidence="1">
    <location>
        <begin position="29"/>
        <end position="66"/>
    </location>
</feature>
<organism evidence="2 3">
    <name type="scientific">Hirsutella rhossiliensis</name>
    <dbReference type="NCBI Taxonomy" id="111463"/>
    <lineage>
        <taxon>Eukaryota</taxon>
        <taxon>Fungi</taxon>
        <taxon>Dikarya</taxon>
        <taxon>Ascomycota</taxon>
        <taxon>Pezizomycotina</taxon>
        <taxon>Sordariomycetes</taxon>
        <taxon>Hypocreomycetidae</taxon>
        <taxon>Hypocreales</taxon>
        <taxon>Ophiocordycipitaceae</taxon>
        <taxon>Hirsutella</taxon>
    </lineage>
</organism>
<dbReference type="RefSeq" id="XP_044724256.1">
    <property type="nucleotide sequence ID" value="XM_044860623.1"/>
</dbReference>
<dbReference type="GeneID" id="68351281"/>
<dbReference type="Proteomes" id="UP000824596">
    <property type="component" value="Unassembled WGS sequence"/>
</dbReference>
<protein>
    <submittedName>
        <fullName evidence="2">Uncharacterized protein</fullName>
    </submittedName>
</protein>
<accession>A0A9P8N1Y7</accession>
<evidence type="ECO:0000256" key="1">
    <source>
        <dbReference type="SAM" id="MobiDB-lite"/>
    </source>
</evidence>
<reference evidence="2" key="1">
    <citation type="submission" date="2021-09" db="EMBL/GenBank/DDBJ databases">
        <title>A high-quality genome of the endoparasitic fungus Hirsutella rhossiliensis with a comparison of Hirsutella genomes reveals transposable elements contributing to genome size variation.</title>
        <authorList>
            <person name="Lin R."/>
            <person name="Jiao Y."/>
            <person name="Sun X."/>
            <person name="Ling J."/>
            <person name="Xie B."/>
            <person name="Cheng X."/>
        </authorList>
    </citation>
    <scope>NUCLEOTIDE SEQUENCE</scope>
    <source>
        <strain evidence="2">HR02</strain>
    </source>
</reference>
<dbReference type="EMBL" id="JAIZPD010000002">
    <property type="protein sequence ID" value="KAH0966743.1"/>
    <property type="molecule type" value="Genomic_DNA"/>
</dbReference>
<evidence type="ECO:0000313" key="2">
    <source>
        <dbReference type="EMBL" id="KAH0966743.1"/>
    </source>
</evidence>
<sequence>MNGSARPSPSAAAGYSHTTETKPIDIPTLSKASRTLSSSSDACSTRPRSPSSSLSSSLRKSPSSWLKASPTVNVHTTCGRHTDQYFFGGPSLTELARSVMKKS</sequence>
<gene>
    <name evidence="2" type="ORF">HRG_02152</name>
</gene>
<evidence type="ECO:0000313" key="3">
    <source>
        <dbReference type="Proteomes" id="UP000824596"/>
    </source>
</evidence>